<dbReference type="Proteomes" id="UP001596378">
    <property type="component" value="Unassembled WGS sequence"/>
</dbReference>
<evidence type="ECO:0000259" key="8">
    <source>
        <dbReference type="PROSITE" id="PS50928"/>
    </source>
</evidence>
<keyword evidence="4 7" id="KW-0812">Transmembrane</keyword>
<evidence type="ECO:0000256" key="6">
    <source>
        <dbReference type="ARBA" id="ARBA00023136"/>
    </source>
</evidence>
<sequence>MFLIFAAVLYPMLFIFSASFSAPSAVIGGKVWAWPVDFTLDGYRAVFQNPAIVTGFTNSLIYMLLGTAINLIVTVLGAYPLARRDLVGRELIMGLFVFTMIFSGGLVPAFLLVKDLGLYNTRWAILLPAALSVFNMIITKTYFQTTIPQELHEAAEIDGSSDFKTMLSIVIPLSGPILAVIGLYYAVGHWNSYFSAMIFLRDNHLYPLQVILRDILITNTVDPIMLQDFDAIKRKQGLVDVLKFSTIVVASAPMFAIYPFVQRYFVKGIMIGSIKG</sequence>
<keyword evidence="6 7" id="KW-0472">Membrane</keyword>
<reference evidence="10" key="1">
    <citation type="journal article" date="2019" name="Int. J. Syst. Evol. Microbiol.">
        <title>The Global Catalogue of Microorganisms (GCM) 10K type strain sequencing project: providing services to taxonomists for standard genome sequencing and annotation.</title>
        <authorList>
            <consortium name="The Broad Institute Genomics Platform"/>
            <consortium name="The Broad Institute Genome Sequencing Center for Infectious Disease"/>
            <person name="Wu L."/>
            <person name="Ma J."/>
        </authorList>
    </citation>
    <scope>NUCLEOTIDE SEQUENCE [LARGE SCALE GENOMIC DNA]</scope>
    <source>
        <strain evidence="10">KCTC 12907</strain>
    </source>
</reference>
<dbReference type="SUPFAM" id="SSF161098">
    <property type="entry name" value="MetI-like"/>
    <property type="match status" value="1"/>
</dbReference>
<evidence type="ECO:0000256" key="7">
    <source>
        <dbReference type="RuleBase" id="RU363032"/>
    </source>
</evidence>
<feature type="transmembrane region" description="Helical" evidence="7">
    <location>
        <begin position="123"/>
        <end position="143"/>
    </location>
</feature>
<comment type="caution">
    <text evidence="9">The sequence shown here is derived from an EMBL/GenBank/DDBJ whole genome shotgun (WGS) entry which is preliminary data.</text>
</comment>
<protein>
    <submittedName>
        <fullName evidence="9">Carbohydrate ABC transporter permease</fullName>
    </submittedName>
</protein>
<keyword evidence="10" id="KW-1185">Reference proteome</keyword>
<dbReference type="InterPro" id="IPR035906">
    <property type="entry name" value="MetI-like_sf"/>
</dbReference>
<evidence type="ECO:0000256" key="3">
    <source>
        <dbReference type="ARBA" id="ARBA00022475"/>
    </source>
</evidence>
<feature type="transmembrane region" description="Helical" evidence="7">
    <location>
        <begin position="241"/>
        <end position="261"/>
    </location>
</feature>
<comment type="subcellular location">
    <subcellularLocation>
        <location evidence="1 7">Cell membrane</location>
        <topology evidence="1 7">Multi-pass membrane protein</topology>
    </subcellularLocation>
</comment>
<evidence type="ECO:0000256" key="5">
    <source>
        <dbReference type="ARBA" id="ARBA00022989"/>
    </source>
</evidence>
<dbReference type="Pfam" id="PF00528">
    <property type="entry name" value="BPD_transp_1"/>
    <property type="match status" value="1"/>
</dbReference>
<dbReference type="PROSITE" id="PS50928">
    <property type="entry name" value="ABC_TM1"/>
    <property type="match status" value="1"/>
</dbReference>
<evidence type="ECO:0000256" key="2">
    <source>
        <dbReference type="ARBA" id="ARBA00022448"/>
    </source>
</evidence>
<organism evidence="9 10">
    <name type="scientific">Cohnella cellulosilytica</name>
    <dbReference type="NCBI Taxonomy" id="986710"/>
    <lineage>
        <taxon>Bacteria</taxon>
        <taxon>Bacillati</taxon>
        <taxon>Bacillota</taxon>
        <taxon>Bacilli</taxon>
        <taxon>Bacillales</taxon>
        <taxon>Paenibacillaceae</taxon>
        <taxon>Cohnella</taxon>
    </lineage>
</organism>
<evidence type="ECO:0000313" key="10">
    <source>
        <dbReference type="Proteomes" id="UP001596378"/>
    </source>
</evidence>
<dbReference type="EMBL" id="JBHTAI010000018">
    <property type="protein sequence ID" value="MFC7151836.1"/>
    <property type="molecule type" value="Genomic_DNA"/>
</dbReference>
<evidence type="ECO:0000256" key="1">
    <source>
        <dbReference type="ARBA" id="ARBA00004651"/>
    </source>
</evidence>
<keyword evidence="2 7" id="KW-0813">Transport</keyword>
<dbReference type="PANTHER" id="PTHR43744:SF9">
    <property type="entry name" value="POLYGALACTURONAN_RHAMNOGALACTURONAN TRANSPORT SYSTEM PERMEASE PROTEIN YTCP"/>
    <property type="match status" value="1"/>
</dbReference>
<keyword evidence="5 7" id="KW-1133">Transmembrane helix</keyword>
<dbReference type="InterPro" id="IPR000515">
    <property type="entry name" value="MetI-like"/>
</dbReference>
<dbReference type="CDD" id="cd06261">
    <property type="entry name" value="TM_PBP2"/>
    <property type="match status" value="1"/>
</dbReference>
<accession>A0ABW2FF79</accession>
<feature type="transmembrane region" description="Helical" evidence="7">
    <location>
        <begin position="91"/>
        <end position="111"/>
    </location>
</feature>
<dbReference type="RefSeq" id="WP_378107275.1">
    <property type="nucleotide sequence ID" value="NZ_JBHSUP010000026.1"/>
</dbReference>
<proteinExistence type="inferred from homology"/>
<feature type="transmembrane region" description="Helical" evidence="7">
    <location>
        <begin position="60"/>
        <end position="79"/>
    </location>
</feature>
<keyword evidence="3" id="KW-1003">Cell membrane</keyword>
<dbReference type="PANTHER" id="PTHR43744">
    <property type="entry name" value="ABC TRANSPORTER PERMEASE PROTEIN MG189-RELATED-RELATED"/>
    <property type="match status" value="1"/>
</dbReference>
<feature type="transmembrane region" description="Helical" evidence="7">
    <location>
        <begin position="163"/>
        <end position="187"/>
    </location>
</feature>
<gene>
    <name evidence="9" type="ORF">ACFQMJ_25135</name>
</gene>
<name>A0ABW2FF79_9BACL</name>
<evidence type="ECO:0000256" key="4">
    <source>
        <dbReference type="ARBA" id="ARBA00022692"/>
    </source>
</evidence>
<comment type="similarity">
    <text evidence="7">Belongs to the binding-protein-dependent transport system permease family.</text>
</comment>
<evidence type="ECO:0000313" key="9">
    <source>
        <dbReference type="EMBL" id="MFC7151836.1"/>
    </source>
</evidence>
<dbReference type="Gene3D" id="1.10.3720.10">
    <property type="entry name" value="MetI-like"/>
    <property type="match status" value="1"/>
</dbReference>
<feature type="domain" description="ABC transmembrane type-1" evidence="8">
    <location>
        <begin position="56"/>
        <end position="266"/>
    </location>
</feature>